<sequence>MKNFQLILLTTFSLNVAARLYNYTFSAHAVEENALIDDLYLQAALESDDTLYFFLGPKSDAVTISCDASGYTCYVLYNDQYFTLGQNDNDFIVASKRGGYQDYARVYVNSSLGYLDVYGTYFYALQNADDPISYSDDHFVIVNSVDTDSTFAYELRLLLEQATSDVIDAQRVFNPTNITMSGEVGAVKEDYHSSINYFFYSYTEEGGSPVETLYLQATLESEDTLYFFLGQRSQAITFSCDHFGRRCYVDIEGELFYLGVDDKYFIVARKEELKNDSNATIDVGSSLQSIYIDGYDFHASNTVEDPLLFSKQRPVLLSGNFTSDTQLYNFRLQSQKVSSYATDYQIFNNPEAIPLHNQTISSASRVSAYLTQSATNSRATRTSGYSFASAKRTSAAYSYTYTGYSYSTSRSSSNSGSGISKSTKIGIIIGVLGFWVLCVVVAFSIRSVLNKRKDKLLEEDKDSLPPYTP</sequence>
<evidence type="ECO:0000256" key="1">
    <source>
        <dbReference type="SAM" id="Phobius"/>
    </source>
</evidence>
<proteinExistence type="predicted"/>
<feature type="signal peptide" evidence="2">
    <location>
        <begin position="1"/>
        <end position="18"/>
    </location>
</feature>
<keyword evidence="2" id="KW-0732">Signal</keyword>
<keyword evidence="4" id="KW-1185">Reference proteome</keyword>
<keyword evidence="1" id="KW-0472">Membrane</keyword>
<accession>A0A9P0QL64</accession>
<feature type="chain" id="PRO_5040348440" description="Transmembrane protein" evidence="2">
    <location>
        <begin position="19"/>
        <end position="469"/>
    </location>
</feature>
<comment type="caution">
    <text evidence="3">The sequence shown here is derived from an EMBL/GenBank/DDBJ whole genome shotgun (WGS) entry which is preliminary data.</text>
</comment>
<evidence type="ECO:0000313" key="3">
    <source>
        <dbReference type="EMBL" id="CAH2351154.1"/>
    </source>
</evidence>
<dbReference type="AlphaFoldDB" id="A0A9P0QL64"/>
<feature type="transmembrane region" description="Helical" evidence="1">
    <location>
        <begin position="425"/>
        <end position="445"/>
    </location>
</feature>
<keyword evidence="1" id="KW-0812">Transmembrane</keyword>
<gene>
    <name evidence="3" type="ORF">CLIB1423_03S00496</name>
</gene>
<reference evidence="3" key="1">
    <citation type="submission" date="2022-03" db="EMBL/GenBank/DDBJ databases">
        <authorList>
            <person name="Legras J.-L."/>
            <person name="Devillers H."/>
            <person name="Grondin C."/>
        </authorList>
    </citation>
    <scope>NUCLEOTIDE SEQUENCE</scope>
    <source>
        <strain evidence="3">CLIB 1423</strain>
    </source>
</reference>
<dbReference type="Proteomes" id="UP000837801">
    <property type="component" value="Unassembled WGS sequence"/>
</dbReference>
<evidence type="ECO:0000256" key="2">
    <source>
        <dbReference type="SAM" id="SignalP"/>
    </source>
</evidence>
<evidence type="ECO:0000313" key="4">
    <source>
        <dbReference type="Proteomes" id="UP000837801"/>
    </source>
</evidence>
<evidence type="ECO:0008006" key="5">
    <source>
        <dbReference type="Google" id="ProtNLM"/>
    </source>
</evidence>
<keyword evidence="1" id="KW-1133">Transmembrane helix</keyword>
<dbReference type="EMBL" id="CAKXYY010000003">
    <property type="protein sequence ID" value="CAH2351154.1"/>
    <property type="molecule type" value="Genomic_DNA"/>
</dbReference>
<protein>
    <recommendedName>
        <fullName evidence="5">Transmembrane protein</fullName>
    </recommendedName>
</protein>
<name>A0A9P0QL64_9ASCO</name>
<organism evidence="3 4">
    <name type="scientific">[Candida] railenensis</name>
    <dbReference type="NCBI Taxonomy" id="45579"/>
    <lineage>
        <taxon>Eukaryota</taxon>
        <taxon>Fungi</taxon>
        <taxon>Dikarya</taxon>
        <taxon>Ascomycota</taxon>
        <taxon>Saccharomycotina</taxon>
        <taxon>Pichiomycetes</taxon>
        <taxon>Debaryomycetaceae</taxon>
        <taxon>Kurtzmaniella</taxon>
    </lineage>
</organism>